<dbReference type="Proteomes" id="UP001179121">
    <property type="component" value="Chromosome"/>
</dbReference>
<dbReference type="EMBL" id="OX365700">
    <property type="protein sequence ID" value="CAI4033312.1"/>
    <property type="molecule type" value="Genomic_DNA"/>
</dbReference>
<sequence>MKPVAQEERTGCGIAAVATLAGVTYQEARRAALRLGISASDPLLWSDQSHVRRLLAQYHIHLAKNEAPFRSWEALPGVALLAIKWHRAKGLAFWHWVVFHRGPDGPVVLDSNRSLRSHRRRDFGRLRPKWFIPLTLPRLSNSRRSAEPNPRRE</sequence>
<organism evidence="1 2">
    <name type="scientific">Nitrospira tepida</name>
    <dbReference type="NCBI Taxonomy" id="2973512"/>
    <lineage>
        <taxon>Bacteria</taxon>
        <taxon>Pseudomonadati</taxon>
        <taxon>Nitrospirota</taxon>
        <taxon>Nitrospiria</taxon>
        <taxon>Nitrospirales</taxon>
        <taxon>Nitrospiraceae</taxon>
        <taxon>Nitrospira</taxon>
    </lineage>
</organism>
<evidence type="ECO:0000313" key="2">
    <source>
        <dbReference type="Proteomes" id="UP001179121"/>
    </source>
</evidence>
<keyword evidence="2" id="KW-1185">Reference proteome</keyword>
<evidence type="ECO:0000313" key="1">
    <source>
        <dbReference type="EMBL" id="CAI4033312.1"/>
    </source>
</evidence>
<dbReference type="KEGG" id="nti:DNFV4_03748"/>
<evidence type="ECO:0008006" key="3">
    <source>
        <dbReference type="Google" id="ProtNLM"/>
    </source>
</evidence>
<dbReference type="AlphaFoldDB" id="A0AA86N226"/>
<gene>
    <name evidence="1" type="ORF">DNFV4_03748</name>
</gene>
<accession>A0AA86N226</accession>
<proteinExistence type="predicted"/>
<protein>
    <recommendedName>
        <fullName evidence="3">Peptidase C39 domain-containing protein</fullName>
    </recommendedName>
</protein>
<name>A0AA86N226_9BACT</name>
<dbReference type="RefSeq" id="WP_289270411.1">
    <property type="nucleotide sequence ID" value="NZ_OX365700.1"/>
</dbReference>
<reference evidence="1" key="1">
    <citation type="submission" date="2022-10" db="EMBL/GenBank/DDBJ databases">
        <authorList>
            <person name="Koch H."/>
        </authorList>
    </citation>
    <scope>NUCLEOTIDE SEQUENCE</scope>
    <source>
        <strain evidence="1">DNF</strain>
    </source>
</reference>